<dbReference type="Proteomes" id="UP000280501">
    <property type="component" value="Unassembled WGS sequence"/>
</dbReference>
<organism evidence="1 2">
    <name type="scientific">Myceligenerans xiligouense</name>
    <dbReference type="NCBI Taxonomy" id="253184"/>
    <lineage>
        <taxon>Bacteria</taxon>
        <taxon>Bacillati</taxon>
        <taxon>Actinomycetota</taxon>
        <taxon>Actinomycetes</taxon>
        <taxon>Micrococcales</taxon>
        <taxon>Promicromonosporaceae</taxon>
        <taxon>Myceligenerans</taxon>
    </lineage>
</organism>
<dbReference type="SUPFAM" id="SSF46689">
    <property type="entry name" value="Homeodomain-like"/>
    <property type="match status" value="1"/>
</dbReference>
<dbReference type="AlphaFoldDB" id="A0A3N4YM43"/>
<dbReference type="Gene3D" id="1.10.357.10">
    <property type="entry name" value="Tetracycline Repressor, domain 2"/>
    <property type="match status" value="1"/>
</dbReference>
<comment type="caution">
    <text evidence="1">The sequence shown here is derived from an EMBL/GenBank/DDBJ whole genome shotgun (WGS) entry which is preliminary data.</text>
</comment>
<dbReference type="InterPro" id="IPR009057">
    <property type="entry name" value="Homeodomain-like_sf"/>
</dbReference>
<accession>A0A3N4YM43</accession>
<dbReference type="EMBL" id="RKQZ01000001">
    <property type="protein sequence ID" value="RPF20394.1"/>
    <property type="molecule type" value="Genomic_DNA"/>
</dbReference>
<gene>
    <name evidence="1" type="ORF">EDD34_0985</name>
</gene>
<name>A0A3N4YM43_9MICO</name>
<protein>
    <submittedName>
        <fullName evidence="1">TetR family transcriptional regulator</fullName>
    </submittedName>
</protein>
<sequence>MRLLEVSEQVLYDDPPPRLADVAGLVGASRATLYYYFAGRDDLVAFLLTAHARQGAEVVGAALGPDDPPEMRLGVMVETLARFLGDRPGICAGLLGALGGNLGLREALEANDTWIAGPLRDLLAEGAAAGVLAVEDVADASNAVLGALLLGVLGRSASGADATDGAFHRRITQQILRGVLR</sequence>
<evidence type="ECO:0000313" key="2">
    <source>
        <dbReference type="Proteomes" id="UP000280501"/>
    </source>
</evidence>
<reference evidence="1 2" key="1">
    <citation type="submission" date="2018-11" db="EMBL/GenBank/DDBJ databases">
        <title>Sequencing the genomes of 1000 actinobacteria strains.</title>
        <authorList>
            <person name="Klenk H.-P."/>
        </authorList>
    </citation>
    <scope>NUCLEOTIDE SEQUENCE [LARGE SCALE GENOMIC DNA]</scope>
    <source>
        <strain evidence="1 2">DSM 15700</strain>
    </source>
</reference>
<proteinExistence type="predicted"/>
<keyword evidence="2" id="KW-1185">Reference proteome</keyword>
<evidence type="ECO:0000313" key="1">
    <source>
        <dbReference type="EMBL" id="RPF20394.1"/>
    </source>
</evidence>